<dbReference type="Gene3D" id="3.40.50.150">
    <property type="entry name" value="Vaccinia Virus protein VP39"/>
    <property type="match status" value="1"/>
</dbReference>
<evidence type="ECO:0000256" key="2">
    <source>
        <dbReference type="ARBA" id="ARBA00022679"/>
    </source>
</evidence>
<dbReference type="PANTHER" id="PTHR13090:SF1">
    <property type="entry name" value="ARGININE-HYDROXYLASE NDUFAF5, MITOCHONDRIAL"/>
    <property type="match status" value="1"/>
</dbReference>
<dbReference type="GO" id="GO:0032259">
    <property type="term" value="P:methylation"/>
    <property type="evidence" value="ECO:0007669"/>
    <property type="project" value="UniProtKB-KW"/>
</dbReference>
<name>A0A2W2B1W9_9HYPH</name>
<accession>A0A2W2B1W9</accession>
<dbReference type="EMBL" id="QKVK01000001">
    <property type="protein sequence ID" value="PZF78890.1"/>
    <property type="molecule type" value="Genomic_DNA"/>
</dbReference>
<reference evidence="5" key="1">
    <citation type="submission" date="2018-06" db="EMBL/GenBank/DDBJ databases">
        <title>Aestuariibacter litoralis strain KCTC 52945T.</title>
        <authorList>
            <person name="Li X."/>
            <person name="Salam N."/>
            <person name="Li J.-L."/>
            <person name="Chen Y.-M."/>
            <person name="Yang Z.-W."/>
            <person name="Zhang L.-Y."/>
            <person name="Han M.-X."/>
            <person name="Xiao M."/>
            <person name="Li W.-J."/>
        </authorList>
    </citation>
    <scope>NUCLEOTIDE SEQUENCE [LARGE SCALE GENOMIC DNA]</scope>
    <source>
        <strain evidence="5">KCTC 52945</strain>
    </source>
</reference>
<dbReference type="InterPro" id="IPR050602">
    <property type="entry name" value="Malonyl-ACP_OMT"/>
</dbReference>
<dbReference type="RefSeq" id="WP_111196218.1">
    <property type="nucleotide sequence ID" value="NZ_QKVK01000001.1"/>
</dbReference>
<dbReference type="InterPro" id="IPR013216">
    <property type="entry name" value="Methyltransf_11"/>
</dbReference>
<organism evidence="4 5">
    <name type="scientific">Aestuariivirga litoralis</name>
    <dbReference type="NCBI Taxonomy" id="2650924"/>
    <lineage>
        <taxon>Bacteria</taxon>
        <taxon>Pseudomonadati</taxon>
        <taxon>Pseudomonadota</taxon>
        <taxon>Alphaproteobacteria</taxon>
        <taxon>Hyphomicrobiales</taxon>
        <taxon>Aestuariivirgaceae</taxon>
        <taxon>Aestuariivirga</taxon>
    </lineage>
</organism>
<evidence type="ECO:0000256" key="1">
    <source>
        <dbReference type="ARBA" id="ARBA00022603"/>
    </source>
</evidence>
<evidence type="ECO:0000313" key="5">
    <source>
        <dbReference type="Proteomes" id="UP000248795"/>
    </source>
</evidence>
<evidence type="ECO:0000313" key="4">
    <source>
        <dbReference type="EMBL" id="PZF78890.1"/>
    </source>
</evidence>
<dbReference type="Pfam" id="PF08241">
    <property type="entry name" value="Methyltransf_11"/>
    <property type="match status" value="1"/>
</dbReference>
<dbReference type="CDD" id="cd02440">
    <property type="entry name" value="AdoMet_MTases"/>
    <property type="match status" value="1"/>
</dbReference>
<keyword evidence="2 4" id="KW-0808">Transferase</keyword>
<dbReference type="Proteomes" id="UP000248795">
    <property type="component" value="Unassembled WGS sequence"/>
</dbReference>
<proteinExistence type="predicted"/>
<sequence length="280" mass="30482">MAGAPPLFDRALAAARAVRRRGAEPSILTRTIAEELVERLAFVNRRFAHVLLIASEPEAIAARLKEGGQVKEVETRTPSATDDLGLPQQRYDAVFSVLDLQTFNDVPGALIQMRRALKPDGLLLACLFAGDTLTELRQSWLAAEAAMSGGVSPRVAPMIDVRELGALLQRAGLALPVADLDRTMVRYADAIALIHEIRELGLSNNLAGRSKLPVSRRLLGAAVNHYQQNFTDPDGRVRATIEIAWLTGWAPHDSQQQPLKPGSAKARLADALRVDEKKLP</sequence>
<keyword evidence="5" id="KW-1185">Reference proteome</keyword>
<gene>
    <name evidence="4" type="ORF">DK847_03620</name>
</gene>
<evidence type="ECO:0000259" key="3">
    <source>
        <dbReference type="Pfam" id="PF08241"/>
    </source>
</evidence>
<comment type="caution">
    <text evidence="4">The sequence shown here is derived from an EMBL/GenBank/DDBJ whole genome shotgun (WGS) entry which is preliminary data.</text>
</comment>
<dbReference type="GO" id="GO:0008757">
    <property type="term" value="F:S-adenosylmethionine-dependent methyltransferase activity"/>
    <property type="evidence" value="ECO:0007669"/>
    <property type="project" value="InterPro"/>
</dbReference>
<dbReference type="AlphaFoldDB" id="A0A2W2B1W9"/>
<protein>
    <submittedName>
        <fullName evidence="4">SAM-dependent methyltransferase</fullName>
    </submittedName>
</protein>
<dbReference type="SUPFAM" id="SSF53335">
    <property type="entry name" value="S-adenosyl-L-methionine-dependent methyltransferases"/>
    <property type="match status" value="1"/>
</dbReference>
<dbReference type="InterPro" id="IPR029063">
    <property type="entry name" value="SAM-dependent_MTases_sf"/>
</dbReference>
<dbReference type="PANTHER" id="PTHR13090">
    <property type="entry name" value="ARGININE-HYDROXYLASE NDUFAF5, MITOCHONDRIAL"/>
    <property type="match status" value="1"/>
</dbReference>
<keyword evidence="1 4" id="KW-0489">Methyltransferase</keyword>
<feature type="domain" description="Methyltransferase type 11" evidence="3">
    <location>
        <begin position="44"/>
        <end position="124"/>
    </location>
</feature>